<gene>
    <name evidence="3" type="ORF">ACFP2T_19585</name>
</gene>
<protein>
    <submittedName>
        <fullName evidence="3">Shedu anti-phage system protein SduA domain-containing protein</fullName>
    </submittedName>
</protein>
<name>A0ABW1K9F0_9ACTN</name>
<dbReference type="EMBL" id="JBHSPR010000015">
    <property type="protein sequence ID" value="MFC6018400.1"/>
    <property type="molecule type" value="Genomic_DNA"/>
</dbReference>
<evidence type="ECO:0000259" key="2">
    <source>
        <dbReference type="Pfam" id="PF26348"/>
    </source>
</evidence>
<evidence type="ECO:0000259" key="1">
    <source>
        <dbReference type="Pfam" id="PF14082"/>
    </source>
</evidence>
<feature type="domain" description="Shedu protein SduA C-terminal" evidence="1">
    <location>
        <begin position="411"/>
        <end position="559"/>
    </location>
</feature>
<dbReference type="InterPro" id="IPR058712">
    <property type="entry name" value="SRA_ScoMcrA"/>
</dbReference>
<feature type="domain" description="ScoMcrA-like SRA" evidence="2">
    <location>
        <begin position="163"/>
        <end position="272"/>
    </location>
</feature>
<dbReference type="Pfam" id="PF14082">
    <property type="entry name" value="SduA_C"/>
    <property type="match status" value="1"/>
</dbReference>
<dbReference type="RefSeq" id="WP_377423844.1">
    <property type="nucleotide sequence ID" value="NZ_JBHSPR010000015.1"/>
</dbReference>
<evidence type="ECO:0000313" key="4">
    <source>
        <dbReference type="Proteomes" id="UP001596203"/>
    </source>
</evidence>
<accession>A0ABW1K9F0</accession>
<organism evidence="3 4">
    <name type="scientific">Plantactinospora solaniradicis</name>
    <dbReference type="NCBI Taxonomy" id="1723736"/>
    <lineage>
        <taxon>Bacteria</taxon>
        <taxon>Bacillati</taxon>
        <taxon>Actinomycetota</taxon>
        <taxon>Actinomycetes</taxon>
        <taxon>Micromonosporales</taxon>
        <taxon>Micromonosporaceae</taxon>
        <taxon>Plantactinospora</taxon>
    </lineage>
</organism>
<evidence type="ECO:0000313" key="3">
    <source>
        <dbReference type="EMBL" id="MFC6018400.1"/>
    </source>
</evidence>
<reference evidence="4" key="1">
    <citation type="journal article" date="2019" name="Int. J. Syst. Evol. Microbiol.">
        <title>The Global Catalogue of Microorganisms (GCM) 10K type strain sequencing project: providing services to taxonomists for standard genome sequencing and annotation.</title>
        <authorList>
            <consortium name="The Broad Institute Genomics Platform"/>
            <consortium name="The Broad Institute Genome Sequencing Center for Infectious Disease"/>
            <person name="Wu L."/>
            <person name="Ma J."/>
        </authorList>
    </citation>
    <scope>NUCLEOTIDE SEQUENCE [LARGE SCALE GENOMIC DNA]</scope>
    <source>
        <strain evidence="4">ZS-35-S2</strain>
    </source>
</reference>
<comment type="caution">
    <text evidence="3">The sequence shown here is derived from an EMBL/GenBank/DDBJ whole genome shotgun (WGS) entry which is preliminary data.</text>
</comment>
<dbReference type="Pfam" id="PF26348">
    <property type="entry name" value="SRA_ScoMcrA"/>
    <property type="match status" value="1"/>
</dbReference>
<dbReference type="InterPro" id="IPR025359">
    <property type="entry name" value="SduA_C"/>
</dbReference>
<dbReference type="Proteomes" id="UP001596203">
    <property type="component" value="Unassembled WGS sequence"/>
</dbReference>
<keyword evidence="4" id="KW-1185">Reference proteome</keyword>
<proteinExistence type="predicted"/>
<sequence>MAYWLMAADNGPKAYEVPPKPIPVDWETSHCTSRDDHHVAEVAEGDAVALVRVGRHGGVVAHGYTTAVVADHSSGGERFSLRCDPRRISVRFDETYLSAPVPLRLLPGIATSTKARYARSSPHRPVPLLEISDEAWQALVRAVEKPGPYEWPVAWNLEPGAVVSRRDVHDTYGGQRQGAIVRCGTTPNTFVFLGAGFNGAPFAYRWADDGALALVGKPEEGTLTASTGEPVSFENRLVLRHLRSGIPLRIFHSSGRKPVIYLGEVVVDQERPVEDWIDVSAPPPPILSPRRGTQERAHEQRRFRAPLLRVHPVTELAPFLSPEQQPRRRRQTIRLGVTRSVNDAESATQPLATRLSDTEAIQHAANRLRAVPDGAVPELTDAAELADLVIRRHRTAGLGDLRRLIRDPDTREPAIQRLLEQHTWVFGGEYMGAAARRALSLSDQLDIPLIRGDGTLHGVEIKRANIPKLVVVHRGRPVVGAPVHEAVVQAMNYLRGLDEQRHTLLNEYGVDCRRASMTVIIGNPAFVREQLTTEEVAEAIRTYNSHLSRIKVLTYSELLNGAHRSLRLAGAPTPVPRRR</sequence>